<keyword evidence="1" id="KW-0863">Zinc-finger</keyword>
<dbReference type="GO" id="GO:0071596">
    <property type="term" value="P:ubiquitin-dependent protein catabolic process via the N-end rule pathway"/>
    <property type="evidence" value="ECO:0007669"/>
    <property type="project" value="UniProtKB-UniRule"/>
</dbReference>
<dbReference type="EC" id="2.3.2.27" evidence="1"/>
<evidence type="ECO:0000256" key="2">
    <source>
        <dbReference type="SAM" id="MobiDB-lite"/>
    </source>
</evidence>
<comment type="function">
    <text evidence="1">Ubiquitin ligase protein which is a component of the N-end rule pathway. Recognizes and binds to proteins bearing specific N-terminal residues that are destabilizing according to the N-end rule, leading to their ubiquitination and subsequent degradation.</text>
</comment>
<comment type="pathway">
    <text evidence="1">Protein modification; protein ubiquitination.</text>
</comment>
<feature type="compositionally biased region" description="Basic and acidic residues" evidence="2">
    <location>
        <begin position="303"/>
        <end position="312"/>
    </location>
</feature>
<accession>A0A3P7LHD6</accession>
<dbReference type="GO" id="GO:0016567">
    <property type="term" value="P:protein ubiquitination"/>
    <property type="evidence" value="ECO:0007669"/>
    <property type="project" value="UniProtKB-UniRule"/>
</dbReference>
<dbReference type="PANTHER" id="PTHR21497:SF24">
    <property type="entry name" value="E3 UBIQUITIN-PROTEIN LIGASE UBR1"/>
    <property type="match status" value="1"/>
</dbReference>
<protein>
    <recommendedName>
        <fullName evidence="1">E3 ubiquitin-protein ligase</fullName>
        <ecNumber evidence="1">2.3.2.27</ecNumber>
    </recommendedName>
</protein>
<reference evidence="3 4" key="1">
    <citation type="submission" date="2018-11" db="EMBL/GenBank/DDBJ databases">
        <authorList>
            <consortium name="Pathogen Informatics"/>
        </authorList>
    </citation>
    <scope>NUCLEOTIDE SEQUENCE [LARGE SCALE GENOMIC DNA]</scope>
</reference>
<dbReference type="PANTHER" id="PTHR21497">
    <property type="entry name" value="UBIQUITIN LIGASE E3 ALPHA-RELATED"/>
    <property type="match status" value="1"/>
</dbReference>
<evidence type="ECO:0000256" key="1">
    <source>
        <dbReference type="RuleBase" id="RU366018"/>
    </source>
</evidence>
<dbReference type="AlphaFoldDB" id="A0A3P7LHD6"/>
<keyword evidence="1" id="KW-0862">Zinc</keyword>
<dbReference type="UniPathway" id="UPA00143"/>
<dbReference type="Proteomes" id="UP000281553">
    <property type="component" value="Unassembled WGS sequence"/>
</dbReference>
<dbReference type="EMBL" id="UYRU01048453">
    <property type="protein sequence ID" value="VDN10093.1"/>
    <property type="molecule type" value="Genomic_DNA"/>
</dbReference>
<keyword evidence="1" id="KW-0833">Ubl conjugation pathway</keyword>
<name>A0A3P7LHD6_DIBLA</name>
<organism evidence="3 4">
    <name type="scientific">Dibothriocephalus latus</name>
    <name type="common">Fish tapeworm</name>
    <name type="synonym">Diphyllobothrium latum</name>
    <dbReference type="NCBI Taxonomy" id="60516"/>
    <lineage>
        <taxon>Eukaryota</taxon>
        <taxon>Metazoa</taxon>
        <taxon>Spiralia</taxon>
        <taxon>Lophotrochozoa</taxon>
        <taxon>Platyhelminthes</taxon>
        <taxon>Cestoda</taxon>
        <taxon>Eucestoda</taxon>
        <taxon>Diphyllobothriidea</taxon>
        <taxon>Diphyllobothriidae</taxon>
        <taxon>Dibothriocephalus</taxon>
    </lineage>
</organism>
<dbReference type="GO" id="GO:0005737">
    <property type="term" value="C:cytoplasm"/>
    <property type="evidence" value="ECO:0007669"/>
    <property type="project" value="TreeGrafter"/>
</dbReference>
<dbReference type="GO" id="GO:0000151">
    <property type="term" value="C:ubiquitin ligase complex"/>
    <property type="evidence" value="ECO:0007669"/>
    <property type="project" value="TreeGrafter"/>
</dbReference>
<dbReference type="InterPro" id="IPR039164">
    <property type="entry name" value="UBR1-like"/>
</dbReference>
<sequence>MTHSELLSALPFQPAGCLLRKAPPYTGTQGEAASKGIIDREAATCSWRGSRKDSVERPLARILQQVATQTMVGSKQKFTLRPEVIATRFDRFYPTYRHSDQTHELVTRTLKKTLESSPNLLPADFPIPPPPPRPRRRFANHLNGPLLGLLRCTTFVRLLRQLLDIGIKQGNLQSKWSETLFELVLHLISIALYEDSITFAETGEKPFLKAVSQVPEEAESEEELERLAVFQHWKRHDQSGDVSPTNYNCLLPRLKILVGLPDHERQADLTKWVIKLWKEVAEGQSVMSPLQSPSMDVDEESPALEKQRRLEAKRQRQANILAKMSNMQRKFIATHAQFEGLADEEEEDADAVGDRAKQAEATQDLTHDPNDLSAIAALGPNPHRDRRKELEKEPASVTCILCLVSLVTSLCPLRDLLSSLCLWATV</sequence>
<feature type="region of interest" description="Disordered" evidence="2">
    <location>
        <begin position="287"/>
        <end position="312"/>
    </location>
</feature>
<proteinExistence type="inferred from homology"/>
<dbReference type="GO" id="GO:0061630">
    <property type="term" value="F:ubiquitin protein ligase activity"/>
    <property type="evidence" value="ECO:0007669"/>
    <property type="project" value="UniProtKB-UniRule"/>
</dbReference>
<dbReference type="GO" id="GO:0008270">
    <property type="term" value="F:zinc ion binding"/>
    <property type="evidence" value="ECO:0007669"/>
    <property type="project" value="UniProtKB-UniRule"/>
</dbReference>
<dbReference type="OrthoDB" id="6278451at2759"/>
<keyword evidence="1" id="KW-0479">Metal-binding</keyword>
<comment type="similarity">
    <text evidence="1">Belongs to the E3 ubiquitin-protein ligase UBR1-like family.</text>
</comment>
<evidence type="ECO:0000313" key="4">
    <source>
        <dbReference type="Proteomes" id="UP000281553"/>
    </source>
</evidence>
<gene>
    <name evidence="3" type="ORF">DILT_LOCUS5924</name>
</gene>
<evidence type="ECO:0000313" key="3">
    <source>
        <dbReference type="EMBL" id="VDN10093.1"/>
    </source>
</evidence>
<keyword evidence="4" id="KW-1185">Reference proteome</keyword>
<keyword evidence="1" id="KW-0808">Transferase</keyword>
<comment type="catalytic activity">
    <reaction evidence="1">
        <text>S-ubiquitinyl-[E2 ubiquitin-conjugating enzyme]-L-cysteine + [acceptor protein]-L-lysine = [E2 ubiquitin-conjugating enzyme]-L-cysteine + N(6)-ubiquitinyl-[acceptor protein]-L-lysine.</text>
        <dbReference type="EC" id="2.3.2.27"/>
    </reaction>
</comment>